<keyword evidence="5 8" id="KW-0436">Ligase</keyword>
<sequence length="382" mass="43375">MKLGNLSLSHNEFRYLQSTVPILSESYLNFLRGLRLNPRDQILCSFTPDDDNDFSDEALGTVDLKVKGLWVETILYEVPVLALTSEAYFRFVDTDWVHDGQEDRAYEKAMRLMEAGCNFTEFGTRRRRDYQTQVLVMRGLLRAQKDGEERELVGRLSGTSNPYHAMQFGIMPQGTIAHEWFMGVAAISDDYEAATYHALKYWMDCFGKENLGYVLTDTFGTPAFLRSFRQPLPGFADGETFAASFKGVRQDSGDPMQFVKLMKSFYVKEDIKEKKTIVFSDSLNVESCLAYKELAIEAGFECIFGIGTFFTNDFVSQNTGLKSSPLNIVMKLNTAREKPAIKLSDNAAKHMGDQTTIEKVKKLLGYTDLDWKLGDESQRWGS</sequence>
<proteinExistence type="inferred from homology"/>
<gene>
    <name evidence="11" type="ORF">EV44_g5557</name>
</gene>
<dbReference type="InterPro" id="IPR041525">
    <property type="entry name" value="N/Namide_PRibTrfase"/>
</dbReference>
<protein>
    <recommendedName>
        <fullName evidence="3 8">Nicotinate phosphoribosyltransferase</fullName>
        <ecNumber evidence="3 8">6.3.4.21</ecNumber>
    </recommendedName>
</protein>
<dbReference type="InterPro" id="IPR007229">
    <property type="entry name" value="Nic_PRibTrfase-Fam"/>
</dbReference>
<accession>A0A0B1PFX6</accession>
<dbReference type="NCBIfam" id="TIGR01514">
    <property type="entry name" value="NAPRTase"/>
    <property type="match status" value="1"/>
</dbReference>
<keyword evidence="11" id="KW-0808">Transferase</keyword>
<evidence type="ECO:0000259" key="9">
    <source>
        <dbReference type="Pfam" id="PF04095"/>
    </source>
</evidence>
<comment type="PTM">
    <text evidence="8">Transiently phosphorylated on a His residue during the reaction cycle. Phosphorylation strongly increases the affinity for substrates and increases the rate of nicotinate D-ribonucleotide production. Dephosphorylation regenerates the low-affinity form of the enzyme, leading to product release.</text>
</comment>
<evidence type="ECO:0000256" key="2">
    <source>
        <dbReference type="ARBA" id="ARBA00010897"/>
    </source>
</evidence>
<evidence type="ECO:0000256" key="4">
    <source>
        <dbReference type="ARBA" id="ARBA00022553"/>
    </source>
</evidence>
<dbReference type="SMR" id="A0A0B1PFX6"/>
<dbReference type="PANTHER" id="PTHR11098">
    <property type="entry name" value="NICOTINATE PHOSPHORIBOSYLTRANSFERASE"/>
    <property type="match status" value="1"/>
</dbReference>
<dbReference type="EMBL" id="JNVN01000376">
    <property type="protein sequence ID" value="KHJ35489.1"/>
    <property type="molecule type" value="Genomic_DNA"/>
</dbReference>
<keyword evidence="6 8" id="KW-0662">Pyridine nucleotide biosynthesis</keyword>
<dbReference type="GO" id="GO:0000183">
    <property type="term" value="P:rDNA heterochromatin formation"/>
    <property type="evidence" value="ECO:0007669"/>
    <property type="project" value="EnsemblFungi"/>
</dbReference>
<dbReference type="GO" id="GO:0004516">
    <property type="term" value="F:nicotinate phosphoribosyltransferase activity"/>
    <property type="evidence" value="ECO:0007669"/>
    <property type="project" value="UniProtKB-UniRule"/>
</dbReference>
<dbReference type="EC" id="6.3.4.21" evidence="3 8"/>
<dbReference type="InterPro" id="IPR036068">
    <property type="entry name" value="Nicotinate_pribotase-like_C"/>
</dbReference>
<dbReference type="GO" id="GO:0034355">
    <property type="term" value="P:NAD+ biosynthetic process via the salvage pathway"/>
    <property type="evidence" value="ECO:0007669"/>
    <property type="project" value="TreeGrafter"/>
</dbReference>
<keyword evidence="4" id="KW-0597">Phosphoprotein</keyword>
<dbReference type="Pfam" id="PF04095">
    <property type="entry name" value="NAPRTase"/>
    <property type="match status" value="1"/>
</dbReference>
<dbReference type="InterPro" id="IPR006406">
    <property type="entry name" value="Nic_PRibTrfase"/>
</dbReference>
<dbReference type="HOGENOM" id="CLU_030991_0_0_1"/>
<comment type="caution">
    <text evidence="11">The sequence shown here is derived from an EMBL/GenBank/DDBJ whole genome shotgun (WGS) entry which is preliminary data.</text>
</comment>
<dbReference type="GO" id="GO:0016757">
    <property type="term" value="F:glycosyltransferase activity"/>
    <property type="evidence" value="ECO:0007669"/>
    <property type="project" value="UniProtKB-KW"/>
</dbReference>
<evidence type="ECO:0000256" key="5">
    <source>
        <dbReference type="ARBA" id="ARBA00022598"/>
    </source>
</evidence>
<comment type="function">
    <text evidence="8">Catalyzes the synthesis of beta-nicotinate D-ribonucleotide from nicotinate and 5-phospho-D-ribose 1-phosphate at the expense of ATP.</text>
</comment>
<dbReference type="PANTHER" id="PTHR11098:SF1">
    <property type="entry name" value="NICOTINATE PHOSPHORIBOSYLTRANSFERASE"/>
    <property type="match status" value="1"/>
</dbReference>
<reference evidence="11 12" key="1">
    <citation type="journal article" date="2014" name="BMC Genomics">
        <title>Adaptive genomic structural variation in the grape powdery mildew pathogen, Erysiphe necator.</title>
        <authorList>
            <person name="Jones L."/>
            <person name="Riaz S."/>
            <person name="Morales-Cruz A."/>
            <person name="Amrine K.C."/>
            <person name="McGuire B."/>
            <person name="Gubler W.D."/>
            <person name="Walker M.A."/>
            <person name="Cantu D."/>
        </authorList>
    </citation>
    <scope>NUCLEOTIDE SEQUENCE [LARGE SCALE GENOMIC DNA]</scope>
    <source>
        <strain evidence="12">c</strain>
    </source>
</reference>
<keyword evidence="12" id="KW-1185">Reference proteome</keyword>
<dbReference type="STRING" id="52586.A0A0B1PFX6"/>
<dbReference type="UniPathway" id="UPA00253">
    <property type="reaction ID" value="UER00457"/>
</dbReference>
<feature type="domain" description="Nicotinate phosphoribosyltransferase N-terminal" evidence="10">
    <location>
        <begin position="2"/>
        <end position="85"/>
    </location>
</feature>
<dbReference type="PIRSF" id="PIRSF000484">
    <property type="entry name" value="NAPRT"/>
    <property type="match status" value="1"/>
</dbReference>
<dbReference type="GO" id="GO:0005634">
    <property type="term" value="C:nucleus"/>
    <property type="evidence" value="ECO:0007669"/>
    <property type="project" value="EnsemblFungi"/>
</dbReference>
<evidence type="ECO:0000256" key="3">
    <source>
        <dbReference type="ARBA" id="ARBA00013236"/>
    </source>
</evidence>
<evidence type="ECO:0000256" key="7">
    <source>
        <dbReference type="ARBA" id="ARBA00048668"/>
    </source>
</evidence>
<comment type="pathway">
    <text evidence="1 8">Cofactor biosynthesis; NAD(+) biosynthesis; nicotinate D-ribonucleotide from nicotinate: step 1/1.</text>
</comment>
<feature type="domain" description="Nicotinate/nicotinamide phosphoribosyltransferase" evidence="9">
    <location>
        <begin position="117"/>
        <end position="364"/>
    </location>
</feature>
<dbReference type="Proteomes" id="UP000030854">
    <property type="component" value="Unassembled WGS sequence"/>
</dbReference>
<keyword evidence="11" id="KW-0328">Glycosyltransferase</keyword>
<dbReference type="Gene3D" id="3.20.140.10">
    <property type="entry name" value="nicotinate phosphoribosyltransferase"/>
    <property type="match status" value="1"/>
</dbReference>
<evidence type="ECO:0000256" key="6">
    <source>
        <dbReference type="ARBA" id="ARBA00022642"/>
    </source>
</evidence>
<comment type="catalytic activity">
    <reaction evidence="7 8">
        <text>5-phospho-alpha-D-ribose 1-diphosphate + nicotinate + ATP + H2O = nicotinate beta-D-ribonucleotide + ADP + phosphate + diphosphate</text>
        <dbReference type="Rhea" id="RHEA:36163"/>
        <dbReference type="ChEBI" id="CHEBI:15377"/>
        <dbReference type="ChEBI" id="CHEBI:30616"/>
        <dbReference type="ChEBI" id="CHEBI:32544"/>
        <dbReference type="ChEBI" id="CHEBI:33019"/>
        <dbReference type="ChEBI" id="CHEBI:43474"/>
        <dbReference type="ChEBI" id="CHEBI:57502"/>
        <dbReference type="ChEBI" id="CHEBI:58017"/>
        <dbReference type="ChEBI" id="CHEBI:456216"/>
        <dbReference type="EC" id="6.3.4.21"/>
    </reaction>
</comment>
<dbReference type="SUPFAM" id="SSF51690">
    <property type="entry name" value="Nicotinate/Quinolinate PRTase C-terminal domain-like"/>
    <property type="match status" value="1"/>
</dbReference>
<dbReference type="GO" id="GO:0000781">
    <property type="term" value="C:chromosome, telomeric region"/>
    <property type="evidence" value="ECO:0007669"/>
    <property type="project" value="GOC"/>
</dbReference>
<evidence type="ECO:0000259" key="10">
    <source>
        <dbReference type="Pfam" id="PF17767"/>
    </source>
</evidence>
<evidence type="ECO:0000256" key="8">
    <source>
        <dbReference type="RuleBase" id="RU003838"/>
    </source>
</evidence>
<evidence type="ECO:0000313" key="11">
    <source>
        <dbReference type="EMBL" id="KHJ35489.1"/>
    </source>
</evidence>
<dbReference type="Pfam" id="PF17767">
    <property type="entry name" value="NAPRTase_N"/>
    <property type="match status" value="1"/>
</dbReference>
<name>A0A0B1PFX6_UNCNE</name>
<dbReference type="SUPFAM" id="SSF54675">
    <property type="entry name" value="Nicotinate/Quinolinate PRTase N-terminal domain-like"/>
    <property type="match status" value="1"/>
</dbReference>
<organism evidence="11 12">
    <name type="scientific">Uncinula necator</name>
    <name type="common">Grape powdery mildew</name>
    <dbReference type="NCBI Taxonomy" id="52586"/>
    <lineage>
        <taxon>Eukaryota</taxon>
        <taxon>Fungi</taxon>
        <taxon>Dikarya</taxon>
        <taxon>Ascomycota</taxon>
        <taxon>Pezizomycotina</taxon>
        <taxon>Leotiomycetes</taxon>
        <taxon>Erysiphales</taxon>
        <taxon>Erysiphaceae</taxon>
        <taxon>Erysiphe</taxon>
    </lineage>
</organism>
<dbReference type="GO" id="GO:0005829">
    <property type="term" value="C:cytosol"/>
    <property type="evidence" value="ECO:0007669"/>
    <property type="project" value="TreeGrafter"/>
</dbReference>
<dbReference type="GO" id="GO:0019358">
    <property type="term" value="P:nicotinate nucleotide salvage"/>
    <property type="evidence" value="ECO:0007669"/>
    <property type="project" value="EnsemblFungi"/>
</dbReference>
<dbReference type="InterPro" id="IPR040727">
    <property type="entry name" value="NAPRTase_N"/>
</dbReference>
<comment type="similarity">
    <text evidence="2 8">Belongs to the NAPRTase family.</text>
</comment>
<dbReference type="AlphaFoldDB" id="A0A0B1PFX6"/>
<evidence type="ECO:0000256" key="1">
    <source>
        <dbReference type="ARBA" id="ARBA00004952"/>
    </source>
</evidence>
<evidence type="ECO:0000313" key="12">
    <source>
        <dbReference type="Proteomes" id="UP000030854"/>
    </source>
</evidence>
<dbReference type="GO" id="GO:0031509">
    <property type="term" value="P:subtelomeric heterochromatin formation"/>
    <property type="evidence" value="ECO:0007669"/>
    <property type="project" value="EnsemblFungi"/>
</dbReference>
<dbReference type="OMA" id="IEHCLEY"/>